<dbReference type="CDD" id="cd04496">
    <property type="entry name" value="SSB_OBF"/>
    <property type="match status" value="1"/>
</dbReference>
<dbReference type="EMBL" id="FMBE01000017">
    <property type="protein sequence ID" value="SCC68249.1"/>
    <property type="molecule type" value="Genomic_DNA"/>
</dbReference>
<keyword evidence="3" id="KW-0227">DNA damage</keyword>
<reference evidence="10" key="4">
    <citation type="submission" date="2016-08" db="EMBL/GenBank/DDBJ databases">
        <authorList>
            <person name="Loux V."/>
            <person name="Rue O."/>
        </authorList>
    </citation>
    <scope>NUCLEOTIDE SEQUENCE [LARGE SCALE GENOMIC DNA]</scope>
    <source>
        <strain evidence="10">INRA Bc05-F1</strain>
    </source>
</reference>
<organism evidence="6 9">
    <name type="scientific">Bacillus wiedmannii</name>
    <dbReference type="NCBI Taxonomy" id="1890302"/>
    <lineage>
        <taxon>Bacteria</taxon>
        <taxon>Bacillati</taxon>
        <taxon>Bacillota</taxon>
        <taxon>Bacilli</taxon>
        <taxon>Bacillales</taxon>
        <taxon>Bacillaceae</taxon>
        <taxon>Bacillus</taxon>
        <taxon>Bacillus cereus group</taxon>
    </lineage>
</organism>
<dbReference type="Pfam" id="PF00436">
    <property type="entry name" value="SSB"/>
    <property type="match status" value="1"/>
</dbReference>
<evidence type="ECO:0000313" key="9">
    <source>
        <dbReference type="Proteomes" id="UP000035350"/>
    </source>
</evidence>
<evidence type="ECO:0000256" key="5">
    <source>
        <dbReference type="SAM" id="MobiDB-lite"/>
    </source>
</evidence>
<evidence type="ECO:0000256" key="1">
    <source>
        <dbReference type="ARBA" id="ARBA00023125"/>
    </source>
</evidence>
<dbReference type="Proteomes" id="UP000196052">
    <property type="component" value="Unassembled WGS sequence"/>
</dbReference>
<feature type="region of interest" description="Disordered" evidence="5">
    <location>
        <begin position="104"/>
        <end position="176"/>
    </location>
</feature>
<dbReference type="EMBL" id="LCYN01000027">
    <property type="protein sequence ID" value="KKZ94477.1"/>
    <property type="molecule type" value="Genomic_DNA"/>
</dbReference>
<comment type="function">
    <text evidence="3">Plays an important role in DNA replication, recombination and repair. Binds to ssDNA and to an array of partner proteins to recruit them to their sites of action during DNA metabolism.</text>
</comment>
<evidence type="ECO:0000313" key="10">
    <source>
        <dbReference type="Proteomes" id="UP000196052"/>
    </source>
</evidence>
<dbReference type="GO" id="GO:0006281">
    <property type="term" value="P:DNA repair"/>
    <property type="evidence" value="ECO:0007669"/>
    <property type="project" value="UniProtKB-UniRule"/>
</dbReference>
<evidence type="ECO:0000313" key="6">
    <source>
        <dbReference type="EMBL" id="KKZ94477.1"/>
    </source>
</evidence>
<evidence type="ECO:0000313" key="8">
    <source>
        <dbReference type="EMBL" id="SCC68249.1"/>
    </source>
</evidence>
<keyword evidence="3" id="KW-0235">DNA replication</keyword>
<reference evidence="7 11" key="6">
    <citation type="submission" date="2017-09" db="EMBL/GenBank/DDBJ databases">
        <title>Large-scale bioinformatics analysis of Bacillus genomes uncovers conserved roles of natural products in bacterial physiology.</title>
        <authorList>
            <consortium name="Agbiome Team Llc"/>
            <person name="Bleich R.M."/>
            <person name="Grubbs K.J."/>
            <person name="Santa Maria K.C."/>
            <person name="Allen S.E."/>
            <person name="Farag S."/>
            <person name="Shank E.A."/>
            <person name="Bowers A."/>
        </authorList>
    </citation>
    <scope>NUCLEOTIDE SEQUENCE [LARGE SCALE GENOMIC DNA]</scope>
    <source>
        <strain evidence="7 11">AFS080080</strain>
    </source>
</reference>
<dbReference type="PANTHER" id="PTHR10302">
    <property type="entry name" value="SINGLE-STRANDED DNA-BINDING PROTEIN"/>
    <property type="match status" value="1"/>
</dbReference>
<dbReference type="PANTHER" id="PTHR10302:SF27">
    <property type="entry name" value="SINGLE-STRANDED DNA-BINDING PROTEIN"/>
    <property type="match status" value="1"/>
</dbReference>
<dbReference type="InterPro" id="IPR012340">
    <property type="entry name" value="NA-bd_OB-fold"/>
</dbReference>
<dbReference type="AlphaFoldDB" id="A0A0G8C3R7"/>
<dbReference type="Proteomes" id="UP000223311">
    <property type="component" value="Unassembled WGS sequence"/>
</dbReference>
<dbReference type="GO" id="GO:0006260">
    <property type="term" value="P:DNA replication"/>
    <property type="evidence" value="ECO:0007669"/>
    <property type="project" value="UniProtKB-UniRule"/>
</dbReference>
<dbReference type="NCBIfam" id="NF005241">
    <property type="entry name" value="PRK06751.1"/>
    <property type="match status" value="1"/>
</dbReference>
<evidence type="ECO:0000256" key="2">
    <source>
        <dbReference type="ARBA" id="ARBA00023172"/>
    </source>
</evidence>
<dbReference type="GO" id="GO:0009295">
    <property type="term" value="C:nucleoid"/>
    <property type="evidence" value="ECO:0007669"/>
    <property type="project" value="TreeGrafter"/>
</dbReference>
<evidence type="ECO:0000256" key="3">
    <source>
        <dbReference type="HAMAP-Rule" id="MF_00984"/>
    </source>
</evidence>
<gene>
    <name evidence="6" type="ORF">B4147_5805</name>
    <name evidence="8" type="ORF">BC05F1_06201</name>
    <name evidence="7" type="ORF">COL66_18825</name>
</gene>
<keyword evidence="3" id="KW-0234">DNA repair</keyword>
<evidence type="ECO:0000313" key="11">
    <source>
        <dbReference type="Proteomes" id="UP000223311"/>
    </source>
</evidence>
<dbReference type="InterPro" id="IPR011344">
    <property type="entry name" value="ssDNA-bd"/>
</dbReference>
<accession>A0A2C3UE62</accession>
<accession>A0A0G8C3R7</accession>
<keyword evidence="1 3" id="KW-0238">DNA-binding</keyword>
<dbReference type="NCBIfam" id="TIGR00621">
    <property type="entry name" value="ssb"/>
    <property type="match status" value="1"/>
</dbReference>
<comment type="subunit">
    <text evidence="3">Homotetramer.</text>
</comment>
<dbReference type="EMBL" id="NVGE01000028">
    <property type="protein sequence ID" value="PFZ27639.1"/>
    <property type="molecule type" value="Genomic_DNA"/>
</dbReference>
<reference evidence="9" key="2">
    <citation type="submission" date="2015-04" db="EMBL/GenBank/DDBJ databases">
        <title>Draft Genome Sequences of Eight Spore-Forming Food Isolates of Bacillus cereus Genome sequencing.</title>
        <authorList>
            <person name="Krawcyk A.O."/>
            <person name="de Jong A."/>
            <person name="Eijlander R.T."/>
            <person name="Berendsen E.M."/>
            <person name="Holsappel S."/>
            <person name="Wells-Bennik M."/>
            <person name="Kuipers O.P."/>
        </authorList>
    </citation>
    <scope>NUCLEOTIDE SEQUENCE [LARGE SCALE GENOMIC DNA]</scope>
    <source>
        <strain evidence="9">B4147</strain>
    </source>
</reference>
<dbReference type="SUPFAM" id="SSF50249">
    <property type="entry name" value="Nucleic acid-binding proteins"/>
    <property type="match status" value="1"/>
</dbReference>
<dbReference type="RefSeq" id="WP_002108911.1">
    <property type="nucleotide sequence ID" value="NZ_FMBE01000017.1"/>
</dbReference>
<dbReference type="Gene3D" id="2.40.50.140">
    <property type="entry name" value="Nucleic acid-binding proteins"/>
    <property type="match status" value="1"/>
</dbReference>
<name>A0A0G8C3R7_9BACI</name>
<evidence type="ECO:0000256" key="4">
    <source>
        <dbReference type="RuleBase" id="RU000524"/>
    </source>
</evidence>
<dbReference type="Proteomes" id="UP000035350">
    <property type="component" value="Unassembled WGS sequence"/>
</dbReference>
<dbReference type="HAMAP" id="MF_00984">
    <property type="entry name" value="SSB"/>
    <property type="match status" value="1"/>
</dbReference>
<dbReference type="InterPro" id="IPR000424">
    <property type="entry name" value="Primosome_PriB/ssb"/>
</dbReference>
<reference evidence="6" key="3">
    <citation type="submission" date="2015-04" db="EMBL/GenBank/DDBJ databases">
        <authorList>
            <person name="Syromyatnikov M.Y."/>
            <person name="Popov V.N."/>
        </authorList>
    </citation>
    <scope>NUCLEOTIDE SEQUENCE</scope>
    <source>
        <strain evidence="6">B4147</strain>
    </source>
</reference>
<dbReference type="PROSITE" id="PS50935">
    <property type="entry name" value="SSB"/>
    <property type="match status" value="1"/>
</dbReference>
<comment type="caution">
    <text evidence="3">Lacks conserved residue(s) required for the propagation of feature annotation.</text>
</comment>
<keyword evidence="2 3" id="KW-0233">DNA recombination</keyword>
<feature type="compositionally biased region" description="Low complexity" evidence="5">
    <location>
        <begin position="126"/>
        <end position="152"/>
    </location>
</feature>
<reference evidence="8" key="5">
    <citation type="submission" date="2016-08" db="EMBL/GenBank/DDBJ databases">
        <authorList>
            <person name="Seilhamer J.J."/>
        </authorList>
    </citation>
    <scope>NUCLEOTIDE SEQUENCE [LARGE SCALE GENOMIC DNA]</scope>
    <source>
        <strain evidence="8">INRA Bc05-F1</strain>
    </source>
</reference>
<reference evidence="6 9" key="1">
    <citation type="journal article" date="2015" name="Genome Announc.">
        <title>Next-Generation Whole-Genome Sequencing of Eight Strains of Bacillus cereus, Isolated from Food.</title>
        <authorList>
            <person name="Krawczyk A.O."/>
            <person name="de Jong A."/>
            <person name="Eijlander R.T."/>
            <person name="Berendsen E.M."/>
            <person name="Holsappel S."/>
            <person name="Wells-Bennik M.H."/>
            <person name="Kuipers O.P."/>
        </authorList>
    </citation>
    <scope>NUCLEOTIDE SEQUENCE [LARGE SCALE GENOMIC DNA]</scope>
    <source>
        <strain evidence="6 9">B4147</strain>
    </source>
</reference>
<proteinExistence type="inferred from homology"/>
<sequence>MMNRVILVGRLTKDPDLRYTPNGVAVATFTLAVNRAFANQQGEREADFINCVIWRKQAENVANYLKKGSLAGVDGRLQTRNYDGQDGKRVYVTEVLAESVQFLEPRNGGGEQRGSFNQQPSGAGFGNQSSNPFGQSSNSGNQGNQGNQGNSGFTKNDDPFSNVGQPIDISDDDLPF</sequence>
<dbReference type="GO" id="GO:0006310">
    <property type="term" value="P:DNA recombination"/>
    <property type="evidence" value="ECO:0007669"/>
    <property type="project" value="UniProtKB-UniRule"/>
</dbReference>
<evidence type="ECO:0000313" key="7">
    <source>
        <dbReference type="EMBL" id="PFZ27639.1"/>
    </source>
</evidence>
<feature type="short sequence motif" description="Important for interaction with partner proteins" evidence="3">
    <location>
        <begin position="171"/>
        <end position="176"/>
    </location>
</feature>
<dbReference type="FunFam" id="2.40.50.140:FF:000084">
    <property type="entry name" value="Single-stranded DNA-binding protein"/>
    <property type="match status" value="1"/>
</dbReference>
<dbReference type="PATRIC" id="fig|1396.433.peg.3200"/>
<protein>
    <recommendedName>
        <fullName evidence="3 4">Single-stranded DNA-binding protein</fullName>
        <shortName evidence="3">SSB</shortName>
    </recommendedName>
</protein>
<dbReference type="GO" id="GO:0003697">
    <property type="term" value="F:single-stranded DNA binding"/>
    <property type="evidence" value="ECO:0007669"/>
    <property type="project" value="UniProtKB-UniRule"/>
</dbReference>